<accession>A0ABQ4XI64</accession>
<proteinExistence type="predicted"/>
<dbReference type="SUPFAM" id="SSF52047">
    <property type="entry name" value="RNI-like"/>
    <property type="match status" value="1"/>
</dbReference>
<comment type="caution">
    <text evidence="4">The sequence shown here is derived from an EMBL/GenBank/DDBJ whole genome shotgun (WGS) entry which is preliminary data.</text>
</comment>
<reference evidence="4" key="1">
    <citation type="journal article" date="2022" name="Int. J. Mol. Sci.">
        <title>Draft Genome of Tanacetum Coccineum: Genomic Comparison of Closely Related Tanacetum-Family Plants.</title>
        <authorList>
            <person name="Yamashiro T."/>
            <person name="Shiraishi A."/>
            <person name="Nakayama K."/>
            <person name="Satake H."/>
        </authorList>
    </citation>
    <scope>NUCLEOTIDE SEQUENCE</scope>
</reference>
<keyword evidence="3" id="KW-0325">Glycoprotein</keyword>
<evidence type="ECO:0000256" key="2">
    <source>
        <dbReference type="ARBA" id="ARBA00022737"/>
    </source>
</evidence>
<evidence type="ECO:0000256" key="1">
    <source>
        <dbReference type="ARBA" id="ARBA00022614"/>
    </source>
</evidence>
<reference evidence="4" key="2">
    <citation type="submission" date="2022-01" db="EMBL/GenBank/DDBJ databases">
        <authorList>
            <person name="Yamashiro T."/>
            <person name="Shiraishi A."/>
            <person name="Satake H."/>
            <person name="Nakayama K."/>
        </authorList>
    </citation>
    <scope>NUCLEOTIDE SEQUENCE</scope>
</reference>
<keyword evidence="1" id="KW-0433">Leucine-rich repeat</keyword>
<dbReference type="InterPro" id="IPR050647">
    <property type="entry name" value="Plant_LRR-RLKs"/>
</dbReference>
<sequence length="376" mass="42607">MSMLTKTIQKFYLVEPSFNFCDGVFICGKRPQTITVTVLCMACKALKVRYCSTVGKPRSAVPLFWKQQLSRKHSHETCVFLVRHFTLMITNSVSIPTIVCSRWNLTFFGNINKWHRFIADRNRLVGNIPDFLGHWKSVKPFVVGGRVQFSGSIPSFPFQSSTPLVNISLIENQLTGSLPSQIGNQLPNLAILHLRNNKLTGVLPHSLSNCSKLRFLEMNHNNFSGKVAVDFSKTKRYFIDPIGYNNSMLRTKADRHQEFIVLLQNCTNIDIVLFRCNLIGVLPTSIGNLSDQLSFLSLGGNQLFGSIPSSIEYGLGSKMSSNGDVYRFWNIIYRCDREKAVEMTFGRNARKVEELFGCKSEDRVMLVDFTTTTDEE</sequence>
<gene>
    <name evidence="4" type="ORF">Tco_0679104</name>
</gene>
<dbReference type="Pfam" id="PF00560">
    <property type="entry name" value="LRR_1"/>
    <property type="match status" value="1"/>
</dbReference>
<protein>
    <submittedName>
        <fullName evidence="4">Kinase-like domain-containing protein</fullName>
    </submittedName>
</protein>
<keyword evidence="5" id="KW-1185">Reference proteome</keyword>
<dbReference type="InterPro" id="IPR001611">
    <property type="entry name" value="Leu-rich_rpt"/>
</dbReference>
<dbReference type="PANTHER" id="PTHR48056:SF26">
    <property type="entry name" value="MDIS1-INTERACTING RECEPTOR LIKE KINASE 1"/>
    <property type="match status" value="1"/>
</dbReference>
<name>A0ABQ4XI64_9ASTR</name>
<dbReference type="EMBL" id="BQNB010009512">
    <property type="protein sequence ID" value="GJS64540.1"/>
    <property type="molecule type" value="Genomic_DNA"/>
</dbReference>
<evidence type="ECO:0000313" key="4">
    <source>
        <dbReference type="EMBL" id="GJS64540.1"/>
    </source>
</evidence>
<dbReference type="InterPro" id="IPR032675">
    <property type="entry name" value="LRR_dom_sf"/>
</dbReference>
<evidence type="ECO:0000256" key="3">
    <source>
        <dbReference type="ARBA" id="ARBA00023180"/>
    </source>
</evidence>
<dbReference type="Proteomes" id="UP001151760">
    <property type="component" value="Unassembled WGS sequence"/>
</dbReference>
<evidence type="ECO:0000313" key="5">
    <source>
        <dbReference type="Proteomes" id="UP001151760"/>
    </source>
</evidence>
<keyword evidence="2" id="KW-0677">Repeat</keyword>
<organism evidence="4 5">
    <name type="scientific">Tanacetum coccineum</name>
    <dbReference type="NCBI Taxonomy" id="301880"/>
    <lineage>
        <taxon>Eukaryota</taxon>
        <taxon>Viridiplantae</taxon>
        <taxon>Streptophyta</taxon>
        <taxon>Embryophyta</taxon>
        <taxon>Tracheophyta</taxon>
        <taxon>Spermatophyta</taxon>
        <taxon>Magnoliopsida</taxon>
        <taxon>eudicotyledons</taxon>
        <taxon>Gunneridae</taxon>
        <taxon>Pentapetalae</taxon>
        <taxon>asterids</taxon>
        <taxon>campanulids</taxon>
        <taxon>Asterales</taxon>
        <taxon>Asteraceae</taxon>
        <taxon>Asteroideae</taxon>
        <taxon>Anthemideae</taxon>
        <taxon>Anthemidinae</taxon>
        <taxon>Tanacetum</taxon>
    </lineage>
</organism>
<dbReference type="Gene3D" id="3.80.10.10">
    <property type="entry name" value="Ribonuclease Inhibitor"/>
    <property type="match status" value="1"/>
</dbReference>
<dbReference type="Pfam" id="PF13855">
    <property type="entry name" value="LRR_8"/>
    <property type="match status" value="1"/>
</dbReference>
<dbReference type="PANTHER" id="PTHR48056">
    <property type="entry name" value="LRR RECEPTOR-LIKE SERINE/THREONINE-PROTEIN KINASE-RELATED"/>
    <property type="match status" value="1"/>
</dbReference>